<evidence type="ECO:0000256" key="1">
    <source>
        <dbReference type="ARBA" id="ARBA00022737"/>
    </source>
</evidence>
<feature type="compositionally biased region" description="Polar residues" evidence="4">
    <location>
        <begin position="50"/>
        <end position="63"/>
    </location>
</feature>
<dbReference type="STRING" id="50429.A0A2B4R4D3"/>
<protein>
    <submittedName>
        <fullName evidence="6">Deleted in malignant brain tumors 1 protein</fullName>
    </submittedName>
</protein>
<reference evidence="7" key="1">
    <citation type="journal article" date="2017" name="bioRxiv">
        <title>Comparative analysis of the genomes of Stylophora pistillata and Acropora digitifera provides evidence for extensive differences between species of corals.</title>
        <authorList>
            <person name="Voolstra C.R."/>
            <person name="Li Y."/>
            <person name="Liew Y.J."/>
            <person name="Baumgarten S."/>
            <person name="Zoccola D."/>
            <person name="Flot J.-F."/>
            <person name="Tambutte S."/>
            <person name="Allemand D."/>
            <person name="Aranda M."/>
        </authorList>
    </citation>
    <scope>NUCLEOTIDE SEQUENCE [LARGE SCALE GENOMIC DNA]</scope>
</reference>
<feature type="region of interest" description="Disordered" evidence="4">
    <location>
        <begin position="32"/>
        <end position="63"/>
    </location>
</feature>
<comment type="caution">
    <text evidence="3">Lacks conserved residue(s) required for the propagation of feature annotation.</text>
</comment>
<keyword evidence="1" id="KW-0677">Repeat</keyword>
<name>A0A2B4R4D3_STYPI</name>
<evidence type="ECO:0000313" key="6">
    <source>
        <dbReference type="EMBL" id="PFX11248.1"/>
    </source>
</evidence>
<comment type="caution">
    <text evidence="6">The sequence shown here is derived from an EMBL/GenBank/DDBJ whole genome shotgun (WGS) entry which is preliminary data.</text>
</comment>
<dbReference type="InterPro" id="IPR000859">
    <property type="entry name" value="CUB_dom"/>
</dbReference>
<dbReference type="AlphaFoldDB" id="A0A2B4R4D3"/>
<feature type="domain" description="CUB" evidence="5">
    <location>
        <begin position="101"/>
        <end position="210"/>
    </location>
</feature>
<dbReference type="SUPFAM" id="SSF49854">
    <property type="entry name" value="Spermadhesin, CUB domain"/>
    <property type="match status" value="1"/>
</dbReference>
<dbReference type="EMBL" id="LSMT01003079">
    <property type="protein sequence ID" value="PFX11248.1"/>
    <property type="molecule type" value="Genomic_DNA"/>
</dbReference>
<evidence type="ECO:0000259" key="5">
    <source>
        <dbReference type="PROSITE" id="PS01180"/>
    </source>
</evidence>
<proteinExistence type="predicted"/>
<feature type="non-terminal residue" evidence="6">
    <location>
        <position position="213"/>
    </location>
</feature>
<sequence length="213" mass="23413">TFILDSVCRALEGTASYDSLIELEFGMLFFAEGGKPEDPEKNPRSKDENQQQTQPTCDARSGNRTRATVVGGECSHHCAIPAPQGTRNKADKWLETKFVACGDRLTGASGTFSSPQYPLNYPINANCVWRINVTRGFAVNFTFIDFDTESCCDRLHIRNGDVLLDSYGGNLSNFTVGPIAAVSNNAEIEVSFTSDNSVRRKGFVAYYNIFALP</sequence>
<dbReference type="Proteomes" id="UP000225706">
    <property type="component" value="Unassembled WGS sequence"/>
</dbReference>
<dbReference type="Gene3D" id="2.60.120.290">
    <property type="entry name" value="Spermadhesin, CUB domain"/>
    <property type="match status" value="1"/>
</dbReference>
<dbReference type="Pfam" id="PF00431">
    <property type="entry name" value="CUB"/>
    <property type="match status" value="1"/>
</dbReference>
<feature type="compositionally biased region" description="Basic and acidic residues" evidence="4">
    <location>
        <begin position="34"/>
        <end position="49"/>
    </location>
</feature>
<keyword evidence="7" id="KW-1185">Reference proteome</keyword>
<evidence type="ECO:0000256" key="3">
    <source>
        <dbReference type="PROSITE-ProRule" id="PRU00059"/>
    </source>
</evidence>
<dbReference type="PANTHER" id="PTHR24251">
    <property type="entry name" value="OVOCHYMASE-RELATED"/>
    <property type="match status" value="1"/>
</dbReference>
<keyword evidence="2" id="KW-1015">Disulfide bond</keyword>
<dbReference type="OrthoDB" id="5989455at2759"/>
<evidence type="ECO:0000256" key="4">
    <source>
        <dbReference type="SAM" id="MobiDB-lite"/>
    </source>
</evidence>
<dbReference type="SMART" id="SM00042">
    <property type="entry name" value="CUB"/>
    <property type="match status" value="1"/>
</dbReference>
<dbReference type="InterPro" id="IPR035914">
    <property type="entry name" value="Sperma_CUB_dom_sf"/>
</dbReference>
<evidence type="ECO:0000256" key="2">
    <source>
        <dbReference type="ARBA" id="ARBA00023157"/>
    </source>
</evidence>
<feature type="non-terminal residue" evidence="6">
    <location>
        <position position="1"/>
    </location>
</feature>
<accession>A0A2B4R4D3</accession>
<evidence type="ECO:0000313" key="7">
    <source>
        <dbReference type="Proteomes" id="UP000225706"/>
    </source>
</evidence>
<dbReference type="CDD" id="cd00041">
    <property type="entry name" value="CUB"/>
    <property type="match status" value="1"/>
</dbReference>
<dbReference type="PROSITE" id="PS01180">
    <property type="entry name" value="CUB"/>
    <property type="match status" value="1"/>
</dbReference>
<gene>
    <name evidence="6" type="primary">Dmbt1</name>
    <name evidence="6" type="ORF">AWC38_SpisGene25145</name>
</gene>
<organism evidence="6 7">
    <name type="scientific">Stylophora pistillata</name>
    <name type="common">Smooth cauliflower coral</name>
    <dbReference type="NCBI Taxonomy" id="50429"/>
    <lineage>
        <taxon>Eukaryota</taxon>
        <taxon>Metazoa</taxon>
        <taxon>Cnidaria</taxon>
        <taxon>Anthozoa</taxon>
        <taxon>Hexacorallia</taxon>
        <taxon>Scleractinia</taxon>
        <taxon>Astrocoeniina</taxon>
        <taxon>Pocilloporidae</taxon>
        <taxon>Stylophora</taxon>
    </lineage>
</organism>